<dbReference type="SUPFAM" id="SSF56601">
    <property type="entry name" value="beta-lactamase/transpeptidase-like"/>
    <property type="match status" value="1"/>
</dbReference>
<accession>A0A1D9P150</accession>
<gene>
    <name evidence="2" type="ORF">bhn_I1292</name>
</gene>
<evidence type="ECO:0000313" key="3">
    <source>
        <dbReference type="Proteomes" id="UP000179284"/>
    </source>
</evidence>
<organism evidence="2 3">
    <name type="scientific">Butyrivibrio hungatei</name>
    <dbReference type="NCBI Taxonomy" id="185008"/>
    <lineage>
        <taxon>Bacteria</taxon>
        <taxon>Bacillati</taxon>
        <taxon>Bacillota</taxon>
        <taxon>Clostridia</taxon>
        <taxon>Lachnospirales</taxon>
        <taxon>Lachnospiraceae</taxon>
        <taxon>Butyrivibrio</taxon>
    </lineage>
</organism>
<dbReference type="EMBL" id="CP017831">
    <property type="protein sequence ID" value="AOZ96326.1"/>
    <property type="molecule type" value="Genomic_DNA"/>
</dbReference>
<feature type="domain" description="Beta-lactamase-related" evidence="1">
    <location>
        <begin position="80"/>
        <end position="330"/>
    </location>
</feature>
<dbReference type="Pfam" id="PF00144">
    <property type="entry name" value="Beta-lactamase"/>
    <property type="match status" value="1"/>
</dbReference>
<dbReference type="InterPro" id="IPR001466">
    <property type="entry name" value="Beta-lactam-related"/>
</dbReference>
<protein>
    <submittedName>
        <fullName evidence="2">Beta-lactamase family protein</fullName>
    </submittedName>
</protein>
<name>A0A1D9P150_9FIRM</name>
<sequence>MANAGLDVGELLLKLMTRETGEISKVDYKPQKPEFSSNPLPGEEALLRKSPESQGVSSAFFTGLIRELSENKECNMHKIMFLRHGYVVAECSFEPYVMDTWHVSYSMCKSIVGMAIGILVDEGKLSITDKLSDIFSSRMGPLGLFKKPVTVQNLLNMSSGVSFNEAGAISGNDWRKSYLSSSFNFEPGSKFEYNSMNTYMLSAIVTEITGESLFEFCKKRIFDPMGIKRVFWESCPQGITKGGWGLFMRIEDMAKMGQLYLQKGMWHKAQIVPAQWVVESTSWQIETGQNDNEHYGYQLWINDDRPGSYAFNGMLGQNVFVYPDIDMVVVTNAGNSDIFQTSLMAVTIRKAMKSDIKTSLVPLDDDFAALSELKAICKSVSGRIKDFPVISSGGYKKKTISMTCGSTRRVKLSHDNKRGCFRASLDTYNLRNENQLLSKWLTKLDGLFYDLDVTGVGIFPLMMQVVHNNFTDGMYKIGFRKGANNSFYIDIFEGTDIYSLRCGFGGKRYKSLINMHGEKYIVSMASMCTTDEYNRFVIRNEVYFLEEACSRTFNIYFSDDSVDRIDRKGTFIHPSVPSGIELRLFETPGTDMLIDTMKNIAPEGITGVQGVIFSKIVKGGMKEVLEEAVKNTIQPVIHGKLLTFTV</sequence>
<dbReference type="RefSeq" id="WP_071176026.1">
    <property type="nucleotide sequence ID" value="NZ_CP017831.1"/>
</dbReference>
<dbReference type="OrthoDB" id="9773047at2"/>
<dbReference type="Proteomes" id="UP000179284">
    <property type="component" value="Chromosome I"/>
</dbReference>
<evidence type="ECO:0000313" key="2">
    <source>
        <dbReference type="EMBL" id="AOZ96326.1"/>
    </source>
</evidence>
<keyword evidence="3" id="KW-1185">Reference proteome</keyword>
<dbReference type="AlphaFoldDB" id="A0A1D9P150"/>
<dbReference type="Gene3D" id="3.40.710.10">
    <property type="entry name" value="DD-peptidase/beta-lactamase superfamily"/>
    <property type="match status" value="1"/>
</dbReference>
<proteinExistence type="predicted"/>
<dbReference type="InterPro" id="IPR012338">
    <property type="entry name" value="Beta-lactam/transpept-like"/>
</dbReference>
<dbReference type="PANTHER" id="PTHR43283:SF7">
    <property type="entry name" value="BETA-LACTAMASE-RELATED DOMAIN-CONTAINING PROTEIN"/>
    <property type="match status" value="1"/>
</dbReference>
<evidence type="ECO:0000259" key="1">
    <source>
        <dbReference type="Pfam" id="PF00144"/>
    </source>
</evidence>
<dbReference type="InterPro" id="IPR050789">
    <property type="entry name" value="Diverse_Enzym_Activities"/>
</dbReference>
<reference evidence="3" key="1">
    <citation type="submission" date="2016-10" db="EMBL/GenBank/DDBJ databases">
        <title>The complete genome sequence of the rumen bacterium Butyrivibrio hungatei MB2003.</title>
        <authorList>
            <person name="Palevich N."/>
            <person name="Kelly W.J."/>
            <person name="Leahy S.C."/>
            <person name="Altermann E."/>
            <person name="Rakonjac J."/>
            <person name="Attwood G.T."/>
        </authorList>
    </citation>
    <scope>NUCLEOTIDE SEQUENCE [LARGE SCALE GENOMIC DNA]</scope>
    <source>
        <strain evidence="3">MB2003</strain>
    </source>
</reference>
<dbReference type="PANTHER" id="PTHR43283">
    <property type="entry name" value="BETA-LACTAMASE-RELATED"/>
    <property type="match status" value="1"/>
</dbReference>
<dbReference type="KEGG" id="bhu:bhn_I1292"/>